<dbReference type="EMBL" id="JAHYQA010000003">
    <property type="protein sequence ID" value="MCE9236866.1"/>
    <property type="molecule type" value="Genomic_DNA"/>
</dbReference>
<keyword evidence="2" id="KW-0732">Signal</keyword>
<evidence type="ECO:0000313" key="3">
    <source>
        <dbReference type="EMBL" id="MCE9236866.1"/>
    </source>
</evidence>
<feature type="region of interest" description="Disordered" evidence="1">
    <location>
        <begin position="280"/>
        <end position="304"/>
    </location>
</feature>
<evidence type="ECO:0008006" key="5">
    <source>
        <dbReference type="Google" id="ProtNLM"/>
    </source>
</evidence>
<feature type="signal peptide" evidence="2">
    <location>
        <begin position="1"/>
        <end position="27"/>
    </location>
</feature>
<sequence length="519" mass="58586">MRKKRFKRKVCYFSSFLILCLVLYSCLQDEWDIDSHETADQVVEGKNRELTVGVARSWYETSQAPVVATRSVVTNFELMTKMRWKKAYESRKGKFEVVEIPLLTRGGAVLLDKETKEKYNPATDRKKIRSIARMVIIKNLETGEITNFVMYIIGTYDYLKKAKHFGKNSYLHRDSRFSGSICFYRPEGGLVNGWKYENGKIVGGIKQGTEVGLQMQSAATTRGTIECYFDDVLVEYNECEGFEYYDPEYGPGFGTECHTSERWEVREICKEYEHNDPWYPSGGGGSGSGGGGSTGGGNTGGAGGYEPSIAPKAKAIFRNSSMTEANWKVIERMLDKIMEDCMGQALYNGLKSALNGKTLIVQFTNKEYSAFTVNGDASSISIGTLVESNVFFHEMWHAYQAYHESSSSYKNSLINQDIEAHYAQYLYLCKLPEYAGSKWENYYAKDRRLGSIKRLEDFVDSKGRLVSGITNNDLDAQVVLTSSIFETTPGYDNSDVYIYDDTRKGINNFSNLNTLTKGC</sequence>
<accession>A0AAW4Z6Z2</accession>
<reference evidence="3" key="1">
    <citation type="submission" date="2021-07" db="EMBL/GenBank/DDBJ databases">
        <title>Comparative genomics of Bacteroides fragilis group isolates reveals species-dependent resistance mechanisms and validates clinical tools for resistance prediction.</title>
        <authorList>
            <person name="Wallace M.J."/>
            <person name="Jean S."/>
            <person name="Wallace M.A."/>
            <person name="Carey-Ann B.D."/>
            <person name="Dantas G."/>
        </authorList>
    </citation>
    <scope>NUCLEOTIDE SEQUENCE</scope>
    <source>
        <strain evidence="3">BJH_160</strain>
    </source>
</reference>
<dbReference type="PROSITE" id="PS51257">
    <property type="entry name" value="PROKAR_LIPOPROTEIN"/>
    <property type="match status" value="1"/>
</dbReference>
<protein>
    <recommendedName>
        <fullName evidence="5">Lipoprotein</fullName>
    </recommendedName>
</protein>
<dbReference type="RefSeq" id="WP_234128602.1">
    <property type="nucleotide sequence ID" value="NZ_JAHYQA010000003.1"/>
</dbReference>
<feature type="compositionally biased region" description="Gly residues" evidence="1">
    <location>
        <begin position="281"/>
        <end position="304"/>
    </location>
</feature>
<organism evidence="3 4">
    <name type="scientific">Bacteroides thetaiotaomicron</name>
    <dbReference type="NCBI Taxonomy" id="818"/>
    <lineage>
        <taxon>Bacteria</taxon>
        <taxon>Pseudomonadati</taxon>
        <taxon>Bacteroidota</taxon>
        <taxon>Bacteroidia</taxon>
        <taxon>Bacteroidales</taxon>
        <taxon>Bacteroidaceae</taxon>
        <taxon>Bacteroides</taxon>
    </lineage>
</organism>
<dbReference type="Proteomes" id="UP001200544">
    <property type="component" value="Unassembled WGS sequence"/>
</dbReference>
<dbReference type="AlphaFoldDB" id="A0AAW4Z6Z2"/>
<gene>
    <name evidence="3" type="ORF">K0H07_06795</name>
</gene>
<evidence type="ECO:0000313" key="4">
    <source>
        <dbReference type="Proteomes" id="UP001200544"/>
    </source>
</evidence>
<feature type="chain" id="PRO_5043666465" description="Lipoprotein" evidence="2">
    <location>
        <begin position="28"/>
        <end position="519"/>
    </location>
</feature>
<proteinExistence type="predicted"/>
<evidence type="ECO:0000256" key="1">
    <source>
        <dbReference type="SAM" id="MobiDB-lite"/>
    </source>
</evidence>
<comment type="caution">
    <text evidence="3">The sequence shown here is derived from an EMBL/GenBank/DDBJ whole genome shotgun (WGS) entry which is preliminary data.</text>
</comment>
<evidence type="ECO:0000256" key="2">
    <source>
        <dbReference type="SAM" id="SignalP"/>
    </source>
</evidence>
<name>A0AAW4Z6Z2_BACT4</name>